<dbReference type="Proteomes" id="UP000736856">
    <property type="component" value="Unassembled WGS sequence"/>
</dbReference>
<keyword evidence="4" id="KW-1133">Transmembrane helix</keyword>
<dbReference type="SUPFAM" id="SSF117892">
    <property type="entry name" value="Band 7/SPFH domain"/>
    <property type="match status" value="1"/>
</dbReference>
<dbReference type="CDD" id="cd03405">
    <property type="entry name" value="SPFH_HflC"/>
    <property type="match status" value="1"/>
</dbReference>
<dbReference type="InterPro" id="IPR001107">
    <property type="entry name" value="Band_7"/>
</dbReference>
<protein>
    <recommendedName>
        <fullName evidence="6">Protein HflC</fullName>
    </recommendedName>
</protein>
<evidence type="ECO:0000256" key="6">
    <source>
        <dbReference type="PIRNR" id="PIRNR005651"/>
    </source>
</evidence>
<keyword evidence="8" id="KW-0645">Protease</keyword>
<accession>A0A937DLJ4</accession>
<keyword evidence="3" id="KW-0812">Transmembrane</keyword>
<evidence type="ECO:0000256" key="1">
    <source>
        <dbReference type="ARBA" id="ARBA00004167"/>
    </source>
</evidence>
<organism evidence="8 9">
    <name type="scientific">Candidatus Liberibacter ctenarytainae</name>
    <dbReference type="NCBI Taxonomy" id="2020335"/>
    <lineage>
        <taxon>Bacteria</taxon>
        <taxon>Pseudomonadati</taxon>
        <taxon>Pseudomonadota</taxon>
        <taxon>Alphaproteobacteria</taxon>
        <taxon>Hyphomicrobiales</taxon>
        <taxon>Rhizobiaceae</taxon>
        <taxon>Liberibacter</taxon>
    </lineage>
</organism>
<dbReference type="Gene3D" id="3.30.479.30">
    <property type="entry name" value="Band 7 domain"/>
    <property type="match status" value="1"/>
</dbReference>
<dbReference type="AlphaFoldDB" id="A0A937DLJ4"/>
<gene>
    <name evidence="8" type="ORF">EU981_04250</name>
</gene>
<evidence type="ECO:0000256" key="3">
    <source>
        <dbReference type="ARBA" id="ARBA00022692"/>
    </source>
</evidence>
<evidence type="ECO:0000256" key="4">
    <source>
        <dbReference type="ARBA" id="ARBA00022989"/>
    </source>
</evidence>
<dbReference type="SMART" id="SM00244">
    <property type="entry name" value="PHB"/>
    <property type="match status" value="1"/>
</dbReference>
<keyword evidence="5" id="KW-0472">Membrane</keyword>
<dbReference type="GO" id="GO:0016020">
    <property type="term" value="C:membrane"/>
    <property type="evidence" value="ECO:0007669"/>
    <property type="project" value="UniProtKB-SubCell"/>
</dbReference>
<dbReference type="PIRSF" id="PIRSF005651">
    <property type="entry name" value="HflC"/>
    <property type="match status" value="1"/>
</dbReference>
<sequence length="299" mass="35278">MMVNRLYIFLPALFLFLGLCFSSFFVVDPREQAIVVRFGKIHTVYRDPGIYFKMPFSFMNFDRVRYLEKQILRLNLDNIRVQVSDGKFYELDAMMAYKISDAGLFYKSVSCDRIAAESRLRTRLDASLRRVYGLRRFDEALSKERETMMKEVRDDVHRDSEKLGISIEDVRVQRTDLTKEVSQQTYDRMKSERLAEAEFIRARGREEGQKRMSIADRKATHILAEARRDSEINYGQGEAERGRILSEVFQKDPEFFEFYRTMKAYTTSFSSSDTFFVLSPDSGFFKYFNNFHENNKNAP</sequence>
<name>A0A937DLJ4_9HYPH</name>
<dbReference type="PANTHER" id="PTHR42911:SF1">
    <property type="entry name" value="MODULATOR OF FTSH PROTEASE HFLC"/>
    <property type="match status" value="1"/>
</dbReference>
<dbReference type="Pfam" id="PF01145">
    <property type="entry name" value="Band_7"/>
    <property type="match status" value="1"/>
</dbReference>
<dbReference type="PANTHER" id="PTHR42911">
    <property type="entry name" value="MODULATOR OF FTSH PROTEASE HFLC"/>
    <property type="match status" value="1"/>
</dbReference>
<proteinExistence type="inferred from homology"/>
<dbReference type="InterPro" id="IPR010200">
    <property type="entry name" value="HflC"/>
</dbReference>
<comment type="subcellular location">
    <subcellularLocation>
        <location evidence="1">Membrane</location>
        <topology evidence="1">Single-pass membrane protein</topology>
    </subcellularLocation>
</comment>
<evidence type="ECO:0000313" key="9">
    <source>
        <dbReference type="Proteomes" id="UP000736856"/>
    </source>
</evidence>
<reference evidence="8" key="1">
    <citation type="submission" date="2019-02" db="EMBL/GenBank/DDBJ databases">
        <title>A novel Candidatus Liberibacter species associated with the New Zealand native fuchsia psyllid, Ctenarytaina fuchsiae.</title>
        <authorList>
            <person name="Thompson S.M."/>
            <person name="Jorgensen N."/>
            <person name="David C."/>
            <person name="Bulman S.R."/>
            <person name="Smith G.R."/>
        </authorList>
    </citation>
    <scope>NUCLEOTIDE SEQUENCE</scope>
    <source>
        <strain evidence="8">Oxford</strain>
    </source>
</reference>
<comment type="caution">
    <text evidence="8">The sequence shown here is derived from an EMBL/GenBank/DDBJ whole genome shotgun (WGS) entry which is preliminary data.</text>
</comment>
<evidence type="ECO:0000259" key="7">
    <source>
        <dbReference type="SMART" id="SM00244"/>
    </source>
</evidence>
<dbReference type="GO" id="GO:0008233">
    <property type="term" value="F:peptidase activity"/>
    <property type="evidence" value="ECO:0007669"/>
    <property type="project" value="UniProtKB-KW"/>
</dbReference>
<comment type="similarity">
    <text evidence="2 6">Belongs to the band 7/mec-2 family. HflC subfamily.</text>
</comment>
<evidence type="ECO:0000313" key="8">
    <source>
        <dbReference type="EMBL" id="MBL0849268.1"/>
    </source>
</evidence>
<evidence type="ECO:0000256" key="5">
    <source>
        <dbReference type="ARBA" id="ARBA00023136"/>
    </source>
</evidence>
<feature type="domain" description="Band 7" evidence="7">
    <location>
        <begin position="22"/>
        <end position="189"/>
    </location>
</feature>
<evidence type="ECO:0000256" key="2">
    <source>
        <dbReference type="ARBA" id="ARBA00007862"/>
    </source>
</evidence>
<dbReference type="GO" id="GO:0006508">
    <property type="term" value="P:proteolysis"/>
    <property type="evidence" value="ECO:0007669"/>
    <property type="project" value="UniProtKB-KW"/>
</dbReference>
<dbReference type="InterPro" id="IPR036013">
    <property type="entry name" value="Band_7/SPFH_dom_sf"/>
</dbReference>
<keyword evidence="8" id="KW-0378">Hydrolase</keyword>
<comment type="function">
    <text evidence="6">HflC and HflK could regulate a protease.</text>
</comment>
<dbReference type="EMBL" id="SEOL01000008">
    <property type="protein sequence ID" value="MBL0849268.1"/>
    <property type="molecule type" value="Genomic_DNA"/>
</dbReference>